<dbReference type="OrthoDB" id="2325980at2759"/>
<dbReference type="Proteomes" id="UP000625711">
    <property type="component" value="Unassembled WGS sequence"/>
</dbReference>
<sequence>MKIFWVLSAIVALAYALPEIPVNCVRSCKCLEVVPNIVQVTTCDSPITVNSAFLNHLNKTSVTVISFANVIIENISENAFTQFPLLEDIVIENTNIGHIDSKAFDNVKKVKLANCAIEDFPNLKSEKLEELHFGNCKLLDIPPLENLFSLTFLNLSGNYIKNIDIMAFAELFDLDTLILSNNEITKIPSNVFINNRALNSLYLDNNPLKSFSLNTSNNLETLSLRNCYLTEFDYHSSSKLIMLNELNLRNNKIRILKSGDLSSMKQLTVIDLSANNLIQVDNDAFAGNPKLNKLILDDNKFDQLPNFTLANGENFEMYTFSCENCEIQTIHKDTFKYMPALDNLNLGHNKLKSLSDSFNYITSLRLLDVSYNNITNLSELSFEHNVNLENLNIAGNPLLTLNPDAFVYTRNIKKIDASNCRLYKLWSSNKTSLMSLKKLLIADNQLVTLSTTDFKLIPHLEAIDVHNNPLKFDEEFCKLIGYLEKQAVYPIDVSSPMTNPEDVLANDIENFVLYKWSTIRNNNCSELSNDINEKDDFDYIEWGDDNKDGEISALDKIQFDKDPDYNNYDGDDNSVDEDDEDENENEDEEIEDDRITAEIIEDENMTLSRAKYIFSVTSIFICTAFLVLVLAVSCTLCILKRDNNYGQNLPRLKIPLWEAQPSQKKHSGSVYRPLSEDLSGPVTPKCSRYEFSPTPTVHSIH</sequence>
<keyword evidence="5" id="KW-0732">Signal</keyword>
<comment type="caution">
    <text evidence="7">The sequence shown here is derived from an EMBL/GenBank/DDBJ whole genome shotgun (WGS) entry which is preliminary data.</text>
</comment>
<dbReference type="Gene3D" id="3.80.10.10">
    <property type="entry name" value="Ribonuclease Inhibitor"/>
    <property type="match status" value="3"/>
</dbReference>
<dbReference type="Pfam" id="PF13855">
    <property type="entry name" value="LRR_8"/>
    <property type="match status" value="3"/>
</dbReference>
<evidence type="ECO:0000256" key="4">
    <source>
        <dbReference type="SAM" id="Phobius"/>
    </source>
</evidence>
<gene>
    <name evidence="7" type="ORF">GWI33_003708</name>
    <name evidence="6" type="ORF">GWI33_003711</name>
</gene>
<feature type="chain" id="PRO_5036239953" evidence="5">
    <location>
        <begin position="17"/>
        <end position="701"/>
    </location>
</feature>
<dbReference type="EMBL" id="JAACXV010023359">
    <property type="protein sequence ID" value="KAF7263031.1"/>
    <property type="molecule type" value="Genomic_DNA"/>
</dbReference>
<feature type="transmembrane region" description="Helical" evidence="4">
    <location>
        <begin position="612"/>
        <end position="639"/>
    </location>
</feature>
<dbReference type="InterPro" id="IPR001611">
    <property type="entry name" value="Leu-rich_rpt"/>
</dbReference>
<evidence type="ECO:0000256" key="1">
    <source>
        <dbReference type="ARBA" id="ARBA00022614"/>
    </source>
</evidence>
<keyword evidence="4" id="KW-0472">Membrane</keyword>
<evidence type="ECO:0000313" key="6">
    <source>
        <dbReference type="EMBL" id="KAF7263028.1"/>
    </source>
</evidence>
<dbReference type="PROSITE" id="PS51450">
    <property type="entry name" value="LRR"/>
    <property type="match status" value="5"/>
</dbReference>
<reference evidence="7" key="1">
    <citation type="submission" date="2020-08" db="EMBL/GenBank/DDBJ databases">
        <title>Genome sequencing and assembly of the red palm weevil Rhynchophorus ferrugineus.</title>
        <authorList>
            <person name="Dias G.B."/>
            <person name="Bergman C.M."/>
            <person name="Manee M."/>
        </authorList>
    </citation>
    <scope>NUCLEOTIDE SEQUENCE</scope>
    <source>
        <strain evidence="7">AA-2017</strain>
        <tissue evidence="7">Whole larva</tissue>
    </source>
</reference>
<accession>A0A834HNE6</accession>
<keyword evidence="4" id="KW-1133">Transmembrane helix</keyword>
<dbReference type="InterPro" id="IPR032675">
    <property type="entry name" value="LRR_dom_sf"/>
</dbReference>
<organism evidence="7 8">
    <name type="scientific">Rhynchophorus ferrugineus</name>
    <name type="common">Red palm weevil</name>
    <name type="synonym">Curculio ferrugineus</name>
    <dbReference type="NCBI Taxonomy" id="354439"/>
    <lineage>
        <taxon>Eukaryota</taxon>
        <taxon>Metazoa</taxon>
        <taxon>Ecdysozoa</taxon>
        <taxon>Arthropoda</taxon>
        <taxon>Hexapoda</taxon>
        <taxon>Insecta</taxon>
        <taxon>Pterygota</taxon>
        <taxon>Neoptera</taxon>
        <taxon>Endopterygota</taxon>
        <taxon>Coleoptera</taxon>
        <taxon>Polyphaga</taxon>
        <taxon>Cucujiformia</taxon>
        <taxon>Curculionidae</taxon>
        <taxon>Dryophthorinae</taxon>
        <taxon>Rhynchophorus</taxon>
    </lineage>
</organism>
<keyword evidence="8" id="KW-1185">Reference proteome</keyword>
<dbReference type="SMART" id="SM00369">
    <property type="entry name" value="LRR_TYP"/>
    <property type="match status" value="8"/>
</dbReference>
<keyword evidence="2" id="KW-0677">Repeat</keyword>
<feature type="region of interest" description="Disordered" evidence="3">
    <location>
        <begin position="560"/>
        <end position="591"/>
    </location>
</feature>
<evidence type="ECO:0000256" key="3">
    <source>
        <dbReference type="SAM" id="MobiDB-lite"/>
    </source>
</evidence>
<feature type="compositionally biased region" description="Acidic residues" evidence="3">
    <location>
        <begin position="569"/>
        <end position="591"/>
    </location>
</feature>
<feature type="signal peptide" evidence="5">
    <location>
        <begin position="1"/>
        <end position="16"/>
    </location>
</feature>
<dbReference type="InterPro" id="IPR050333">
    <property type="entry name" value="SLRP"/>
</dbReference>
<evidence type="ECO:0000313" key="7">
    <source>
        <dbReference type="EMBL" id="KAF7263031.1"/>
    </source>
</evidence>
<dbReference type="Pfam" id="PF00560">
    <property type="entry name" value="LRR_1"/>
    <property type="match status" value="1"/>
</dbReference>
<dbReference type="SUPFAM" id="SSF52058">
    <property type="entry name" value="L domain-like"/>
    <property type="match status" value="2"/>
</dbReference>
<evidence type="ECO:0000256" key="2">
    <source>
        <dbReference type="ARBA" id="ARBA00022737"/>
    </source>
</evidence>
<keyword evidence="4" id="KW-0812">Transmembrane</keyword>
<evidence type="ECO:0000313" key="8">
    <source>
        <dbReference type="Proteomes" id="UP000625711"/>
    </source>
</evidence>
<name>A0A834HNE6_RHYFE</name>
<proteinExistence type="predicted"/>
<dbReference type="PANTHER" id="PTHR45712">
    <property type="entry name" value="AGAP008170-PA"/>
    <property type="match status" value="1"/>
</dbReference>
<keyword evidence="1" id="KW-0433">Leucine-rich repeat</keyword>
<dbReference type="SMART" id="SM00364">
    <property type="entry name" value="LRR_BAC"/>
    <property type="match status" value="4"/>
</dbReference>
<evidence type="ECO:0000256" key="5">
    <source>
        <dbReference type="SAM" id="SignalP"/>
    </source>
</evidence>
<dbReference type="PANTHER" id="PTHR45712:SF22">
    <property type="entry name" value="INSULIN-LIKE GROWTH FACTOR-BINDING PROTEIN COMPLEX ACID LABILE SUBUNIT"/>
    <property type="match status" value="1"/>
</dbReference>
<protein>
    <submittedName>
        <fullName evidence="7">Uncharacterized protein</fullName>
    </submittedName>
</protein>
<dbReference type="AlphaFoldDB" id="A0A834HNE6"/>
<dbReference type="InterPro" id="IPR003591">
    <property type="entry name" value="Leu-rich_rpt_typical-subtyp"/>
</dbReference>
<dbReference type="EMBL" id="JAACXV010023360">
    <property type="protein sequence ID" value="KAF7263028.1"/>
    <property type="molecule type" value="Genomic_DNA"/>
</dbReference>